<dbReference type="EMBL" id="QKRW01000026">
    <property type="protein sequence ID" value="RAL62141.1"/>
    <property type="molecule type" value="Genomic_DNA"/>
</dbReference>
<keyword evidence="3" id="KW-1185">Reference proteome</keyword>
<reference evidence="2 3" key="1">
    <citation type="submission" date="2018-06" db="EMBL/GenBank/DDBJ databases">
        <title>Genome Sequence of the Brown Rot Fungal Pathogen Monilinia fructigena.</title>
        <authorList>
            <person name="Landi L."/>
            <person name="De Miccolis Angelini R.M."/>
            <person name="Pollastro S."/>
            <person name="Abate D."/>
            <person name="Faretra F."/>
            <person name="Romanazzi G."/>
        </authorList>
    </citation>
    <scope>NUCLEOTIDE SEQUENCE [LARGE SCALE GENOMIC DNA]</scope>
    <source>
        <strain evidence="2 3">Mfrg269</strain>
    </source>
</reference>
<dbReference type="Proteomes" id="UP000249056">
    <property type="component" value="Unassembled WGS sequence"/>
</dbReference>
<proteinExistence type="predicted"/>
<evidence type="ECO:0000256" key="1">
    <source>
        <dbReference type="SAM" id="MobiDB-lite"/>
    </source>
</evidence>
<sequence length="195" mass="21999">MRQPAPIKGERMESLLAQAIVDNTPISEDAPSRPDHRTEQHITVDLPDSVRHSSDSSHYLINRNAPIGSQAVKMSDIEADNYDIKMVDGYLSSALSDMEPWAYVRELQMKERSEAQVPVTGIDEDNVDKSETAHEEIVQCLANLRFVSKHQNKISQLILELMEDVENNKFRRISEAMLAHFLITQQPSDQVSGDA</sequence>
<dbReference type="OrthoDB" id="3552419at2759"/>
<evidence type="ECO:0000313" key="3">
    <source>
        <dbReference type="Proteomes" id="UP000249056"/>
    </source>
</evidence>
<name>A0A395IPS0_9HELO</name>
<protein>
    <submittedName>
        <fullName evidence="2">Uncharacterized protein</fullName>
    </submittedName>
</protein>
<feature type="compositionally biased region" description="Basic and acidic residues" evidence="1">
    <location>
        <begin position="30"/>
        <end position="42"/>
    </location>
</feature>
<dbReference type="AlphaFoldDB" id="A0A395IPS0"/>
<comment type="caution">
    <text evidence="2">The sequence shown here is derived from an EMBL/GenBank/DDBJ whole genome shotgun (WGS) entry which is preliminary data.</text>
</comment>
<evidence type="ECO:0000313" key="2">
    <source>
        <dbReference type="EMBL" id="RAL62141.1"/>
    </source>
</evidence>
<organism evidence="2 3">
    <name type="scientific">Monilinia fructigena</name>
    <dbReference type="NCBI Taxonomy" id="38457"/>
    <lineage>
        <taxon>Eukaryota</taxon>
        <taxon>Fungi</taxon>
        <taxon>Dikarya</taxon>
        <taxon>Ascomycota</taxon>
        <taxon>Pezizomycotina</taxon>
        <taxon>Leotiomycetes</taxon>
        <taxon>Helotiales</taxon>
        <taxon>Sclerotiniaceae</taxon>
        <taxon>Monilinia</taxon>
    </lineage>
</organism>
<accession>A0A395IPS0</accession>
<gene>
    <name evidence="2" type="ORF">DID88_002625</name>
</gene>
<feature type="region of interest" description="Disordered" evidence="1">
    <location>
        <begin position="23"/>
        <end position="42"/>
    </location>
</feature>